<dbReference type="Gene3D" id="3.90.79.10">
    <property type="entry name" value="Nucleoside Triphosphate Pyrophosphohydrolase"/>
    <property type="match status" value="1"/>
</dbReference>
<proteinExistence type="predicted"/>
<protein>
    <submittedName>
        <fullName evidence="3">NTP pyrophosphohydrolase</fullName>
    </submittedName>
</protein>
<dbReference type="PANTHER" id="PTHR21340">
    <property type="entry name" value="DIADENOSINE 5,5-P1,P4-TETRAPHOSPHATE PYROPHOSPHOHYDROLASE MUTT"/>
    <property type="match status" value="1"/>
</dbReference>
<name>A0A1L7CFM6_9CORY</name>
<gene>
    <name evidence="3" type="ORF">CAQU_05665</name>
</gene>
<keyword evidence="4" id="KW-1185">Reference proteome</keyword>
<dbReference type="STRING" id="1431546.CAQU_05665"/>
<dbReference type="InterPro" id="IPR029033">
    <property type="entry name" value="His_PPase_superfam"/>
</dbReference>
<evidence type="ECO:0000313" key="3">
    <source>
        <dbReference type="EMBL" id="APT84638.1"/>
    </source>
</evidence>
<dbReference type="OrthoDB" id="4287477at2"/>
<dbReference type="PANTHER" id="PTHR21340:SF0">
    <property type="entry name" value="BIS(5'-NUCLEOSYL)-TETRAPHOSPHATASE [ASYMMETRICAL]"/>
    <property type="match status" value="1"/>
</dbReference>
<dbReference type="GO" id="GO:0006754">
    <property type="term" value="P:ATP biosynthetic process"/>
    <property type="evidence" value="ECO:0007669"/>
    <property type="project" value="TreeGrafter"/>
</dbReference>
<dbReference type="SUPFAM" id="SSF53254">
    <property type="entry name" value="Phosphoglycerate mutase-like"/>
    <property type="match status" value="1"/>
</dbReference>
<accession>A0A1L7CFM6</accession>
<dbReference type="Pfam" id="PF00293">
    <property type="entry name" value="NUDIX"/>
    <property type="match status" value="1"/>
</dbReference>
<keyword evidence="1 3" id="KW-0378">Hydrolase</keyword>
<dbReference type="GO" id="GO:0006167">
    <property type="term" value="P:AMP biosynthetic process"/>
    <property type="evidence" value="ECO:0007669"/>
    <property type="project" value="TreeGrafter"/>
</dbReference>
<evidence type="ECO:0000259" key="2">
    <source>
        <dbReference type="PROSITE" id="PS51462"/>
    </source>
</evidence>
<dbReference type="PROSITE" id="PS00893">
    <property type="entry name" value="NUDIX_BOX"/>
    <property type="match status" value="1"/>
</dbReference>
<dbReference type="InterPro" id="IPR013078">
    <property type="entry name" value="His_Pase_superF_clade-1"/>
</dbReference>
<dbReference type="InterPro" id="IPR051325">
    <property type="entry name" value="Nudix_hydrolase_domain"/>
</dbReference>
<dbReference type="EMBL" id="CP009245">
    <property type="protein sequence ID" value="APT84638.1"/>
    <property type="molecule type" value="Genomic_DNA"/>
</dbReference>
<dbReference type="CDD" id="cd03673">
    <property type="entry name" value="NUDIX_Ap6A_hydrolase"/>
    <property type="match status" value="1"/>
</dbReference>
<evidence type="ECO:0000313" key="4">
    <source>
        <dbReference type="Proteomes" id="UP000185478"/>
    </source>
</evidence>
<dbReference type="InterPro" id="IPR015797">
    <property type="entry name" value="NUDIX_hydrolase-like_dom_sf"/>
</dbReference>
<dbReference type="PROSITE" id="PS51462">
    <property type="entry name" value="NUDIX"/>
    <property type="match status" value="1"/>
</dbReference>
<sequence length="332" mass="36973">MGSAQREEQKDTAGKVAVTGRYQTIPAKVAQDFTRPTFAAGAVLWRRSSDNPEEFEFAVIHRPHYDDYSLAKGKVDPGENLPMTAVREIAEETGFEVRLGQLLGHVTYPVAKRTKVVFYWLAEVTGGEFSSNNEVDTIAWVDAATAREMLSYELDRNVLDKAVKRLGVPVDARLILVRHAHAFSRRTWAGNDHLRPLDKKGLRQVEFLPAMLQGYRPTSIVSALPDRCQQTAQPIAQHFGFELTIDEDFGDDAWVSRMAAVKKRFEALIAQGECPIVVSQGLTIPDVVAWLSAKGRLPLEEFDTKKAGVWVLSFHQGELIGADYLASPLPIK</sequence>
<dbReference type="Gene3D" id="3.40.50.1240">
    <property type="entry name" value="Phosphoglycerate mutase-like"/>
    <property type="match status" value="1"/>
</dbReference>
<organism evidence="3 4">
    <name type="scientific">Corynebacterium aquilae DSM 44791</name>
    <dbReference type="NCBI Taxonomy" id="1431546"/>
    <lineage>
        <taxon>Bacteria</taxon>
        <taxon>Bacillati</taxon>
        <taxon>Actinomycetota</taxon>
        <taxon>Actinomycetes</taxon>
        <taxon>Mycobacteriales</taxon>
        <taxon>Corynebacteriaceae</taxon>
        <taxon>Corynebacterium</taxon>
    </lineage>
</organism>
<dbReference type="CDD" id="cd07067">
    <property type="entry name" value="HP_PGM_like"/>
    <property type="match status" value="1"/>
</dbReference>
<dbReference type="AlphaFoldDB" id="A0A1L7CFM6"/>
<dbReference type="InterPro" id="IPR020084">
    <property type="entry name" value="NUDIX_hydrolase_CS"/>
</dbReference>
<feature type="domain" description="Nudix hydrolase" evidence="2">
    <location>
        <begin position="20"/>
        <end position="163"/>
    </location>
</feature>
<reference evidence="3 4" key="1">
    <citation type="submission" date="2014-08" db="EMBL/GenBank/DDBJ databases">
        <title>Complete genome sequence of Corynebacterium aquilae S-613T(T) (=DSM 44791(T)), isolated from the choana of a healthy golden eagle.</title>
        <authorList>
            <person name="Ruckert C."/>
            <person name="Albersmeier A."/>
            <person name="Winkler A."/>
            <person name="Kalinowski J."/>
        </authorList>
    </citation>
    <scope>NUCLEOTIDE SEQUENCE [LARGE SCALE GENOMIC DNA]</scope>
    <source>
        <strain evidence="3 4">S-613</strain>
    </source>
</reference>
<dbReference type="SMART" id="SM00855">
    <property type="entry name" value="PGAM"/>
    <property type="match status" value="1"/>
</dbReference>
<dbReference type="Proteomes" id="UP000185478">
    <property type="component" value="Chromosome"/>
</dbReference>
<dbReference type="Pfam" id="PF00300">
    <property type="entry name" value="His_Phos_1"/>
    <property type="match status" value="1"/>
</dbReference>
<dbReference type="SUPFAM" id="SSF55811">
    <property type="entry name" value="Nudix"/>
    <property type="match status" value="1"/>
</dbReference>
<dbReference type="GO" id="GO:0004081">
    <property type="term" value="F:bis(5'-nucleosyl)-tetraphosphatase (asymmetrical) activity"/>
    <property type="evidence" value="ECO:0007669"/>
    <property type="project" value="TreeGrafter"/>
</dbReference>
<evidence type="ECO:0000256" key="1">
    <source>
        <dbReference type="ARBA" id="ARBA00022801"/>
    </source>
</evidence>
<dbReference type="KEGG" id="caqu:CAQU_05665"/>
<dbReference type="RefSeq" id="WP_075725935.1">
    <property type="nucleotide sequence ID" value="NZ_CP009245.1"/>
</dbReference>
<dbReference type="InterPro" id="IPR000086">
    <property type="entry name" value="NUDIX_hydrolase_dom"/>
</dbReference>